<dbReference type="InterPro" id="IPR044246">
    <property type="entry name" value="ZFP3-like"/>
</dbReference>
<dbReference type="PANTHER" id="PTHR47287:SF15">
    <property type="entry name" value="ZINC FINGER PROTEIN 3-LIKE"/>
    <property type="match status" value="1"/>
</dbReference>
<feature type="domain" description="C2H2-type" evidence="7">
    <location>
        <begin position="99"/>
        <end position="126"/>
    </location>
</feature>
<protein>
    <submittedName>
        <fullName evidence="8">Zinc finger protein 1</fullName>
    </submittedName>
</protein>
<evidence type="ECO:0000256" key="3">
    <source>
        <dbReference type="ARBA" id="ARBA00022771"/>
    </source>
</evidence>
<evidence type="ECO:0000256" key="4">
    <source>
        <dbReference type="ARBA" id="ARBA00022833"/>
    </source>
</evidence>
<keyword evidence="4" id="KW-0862">Zinc</keyword>
<accession>A0A371EGL3</accession>
<evidence type="ECO:0000256" key="6">
    <source>
        <dbReference type="PROSITE-ProRule" id="PRU00042"/>
    </source>
</evidence>
<keyword evidence="3 6" id="KW-0863">Zinc-finger</keyword>
<proteinExistence type="predicted"/>
<dbReference type="Proteomes" id="UP000257109">
    <property type="component" value="Unassembled WGS sequence"/>
</dbReference>
<dbReference type="Gene3D" id="3.30.160.60">
    <property type="entry name" value="Classic Zinc Finger"/>
    <property type="match status" value="1"/>
</dbReference>
<evidence type="ECO:0000256" key="2">
    <source>
        <dbReference type="ARBA" id="ARBA00022723"/>
    </source>
</evidence>
<comment type="caution">
    <text evidence="8">The sequence shown here is derived from an EMBL/GenBank/DDBJ whole genome shotgun (WGS) entry which is preliminary data.</text>
</comment>
<gene>
    <name evidence="8" type="primary">ZFP1</name>
    <name evidence="8" type="ORF">CR513_56193</name>
</gene>
<evidence type="ECO:0000313" key="9">
    <source>
        <dbReference type="Proteomes" id="UP000257109"/>
    </source>
</evidence>
<dbReference type="SUPFAM" id="SSF57667">
    <property type="entry name" value="beta-beta-alpha zinc fingers"/>
    <property type="match status" value="1"/>
</dbReference>
<evidence type="ECO:0000259" key="7">
    <source>
        <dbReference type="PROSITE" id="PS50157"/>
    </source>
</evidence>
<comment type="subcellular location">
    <subcellularLocation>
        <location evidence="1">Nucleus</location>
    </subcellularLocation>
</comment>
<dbReference type="InterPro" id="IPR013087">
    <property type="entry name" value="Znf_C2H2_type"/>
</dbReference>
<dbReference type="PROSITE" id="PS00028">
    <property type="entry name" value="ZINC_FINGER_C2H2_1"/>
    <property type="match status" value="1"/>
</dbReference>
<name>A0A371EGL3_MUCPR</name>
<dbReference type="GO" id="GO:0005634">
    <property type="term" value="C:nucleus"/>
    <property type="evidence" value="ECO:0007669"/>
    <property type="project" value="UniProtKB-SubCell"/>
</dbReference>
<dbReference type="FunFam" id="3.30.160.60:FF:001366">
    <property type="entry name" value="Zinc finger protein 2"/>
    <property type="match status" value="1"/>
</dbReference>
<dbReference type="InterPro" id="IPR036236">
    <property type="entry name" value="Znf_C2H2_sf"/>
</dbReference>
<keyword evidence="2" id="KW-0479">Metal-binding</keyword>
<keyword evidence="5" id="KW-0539">Nucleus</keyword>
<dbReference type="OrthoDB" id="1933825at2759"/>
<keyword evidence="9" id="KW-1185">Reference proteome</keyword>
<dbReference type="AlphaFoldDB" id="A0A371EGL3"/>
<feature type="non-terminal residue" evidence="8">
    <location>
        <position position="1"/>
    </location>
</feature>
<evidence type="ECO:0000313" key="8">
    <source>
        <dbReference type="EMBL" id="RDX65170.1"/>
    </source>
</evidence>
<dbReference type="STRING" id="157652.A0A371EGL3"/>
<dbReference type="PANTHER" id="PTHR47287">
    <property type="entry name" value="C2H2 AND C2HC ZINC FINGERS SUPERFAMILY PROTEIN"/>
    <property type="match status" value="1"/>
</dbReference>
<evidence type="ECO:0000256" key="1">
    <source>
        <dbReference type="ARBA" id="ARBA00004123"/>
    </source>
</evidence>
<reference evidence="8" key="1">
    <citation type="submission" date="2018-05" db="EMBL/GenBank/DDBJ databases">
        <title>Draft genome of Mucuna pruriens seed.</title>
        <authorList>
            <person name="Nnadi N.E."/>
            <person name="Vos R."/>
            <person name="Hasami M.H."/>
            <person name="Devisetty U.K."/>
            <person name="Aguiy J.C."/>
        </authorList>
    </citation>
    <scope>NUCLEOTIDE SEQUENCE [LARGE SCALE GENOMIC DNA]</scope>
    <source>
        <strain evidence="8">JCA_2017</strain>
    </source>
</reference>
<dbReference type="GO" id="GO:0009788">
    <property type="term" value="P:negative regulation of abscisic acid-activated signaling pathway"/>
    <property type="evidence" value="ECO:0007669"/>
    <property type="project" value="InterPro"/>
</dbReference>
<dbReference type="EMBL" id="QJKJ01014028">
    <property type="protein sequence ID" value="RDX65170.1"/>
    <property type="molecule type" value="Genomic_DNA"/>
</dbReference>
<evidence type="ECO:0000256" key="5">
    <source>
        <dbReference type="ARBA" id="ARBA00023242"/>
    </source>
</evidence>
<organism evidence="8 9">
    <name type="scientific">Mucuna pruriens</name>
    <name type="common">Velvet bean</name>
    <name type="synonym">Dolichos pruriens</name>
    <dbReference type="NCBI Taxonomy" id="157652"/>
    <lineage>
        <taxon>Eukaryota</taxon>
        <taxon>Viridiplantae</taxon>
        <taxon>Streptophyta</taxon>
        <taxon>Embryophyta</taxon>
        <taxon>Tracheophyta</taxon>
        <taxon>Spermatophyta</taxon>
        <taxon>Magnoliopsida</taxon>
        <taxon>eudicotyledons</taxon>
        <taxon>Gunneridae</taxon>
        <taxon>Pentapetalae</taxon>
        <taxon>rosids</taxon>
        <taxon>fabids</taxon>
        <taxon>Fabales</taxon>
        <taxon>Fabaceae</taxon>
        <taxon>Papilionoideae</taxon>
        <taxon>50 kb inversion clade</taxon>
        <taxon>NPAAA clade</taxon>
        <taxon>indigoferoid/millettioid clade</taxon>
        <taxon>Phaseoleae</taxon>
        <taxon>Mucuna</taxon>
    </lineage>
</organism>
<dbReference type="GO" id="GO:0008270">
    <property type="term" value="F:zinc ion binding"/>
    <property type="evidence" value="ECO:0007669"/>
    <property type="project" value="UniProtKB-KW"/>
</dbReference>
<dbReference type="PROSITE" id="PS50157">
    <property type="entry name" value="ZINC_FINGER_C2H2_2"/>
    <property type="match status" value="1"/>
</dbReference>
<sequence>MDLLWSESRPSENLNTLFSETLPCSKPVLPMDIQKEKEETKYPHESAPHLLLDLSLPSKDSVDESKPELNLINCIDTNLNMHSSESSHGHGDELEPRIFSCNYCQRKFYSSQALGGHQNAHKRERTLAKRGHKGGAAVSLEFGQRYSSMASLPLHGSYNRSLGIQTHSMINKPSYQTSLFGLSRSHPQNAWQKRPMYSQVEESESSLASGVPRLEKFSPRLVPEGFGVTPTLTHLQLEKWTFSIGIKQVGEAKACENMVKRQCDVCRHIWIQDSGILIVNCPM</sequence>